<sequence>MELFKIFLRFFGIFGLLMCWPCIGLAKELASIELIAPEQSSVLADNSGYAVFSIDVAGAAPSLELIRLRTPKTLMTGNENPPATLGKTIALDMTDRAKGIYLVALAAGEYQIVTVKAPFFNLPYFINTEYARNWRFNVAPQRINYAGFLSIQKERGRDFIDIQYLNRLATDLSAIEDELEEQLKVYPLRSGAVVNDDFYTELVSTGNPES</sequence>
<keyword evidence="2" id="KW-1185">Reference proteome</keyword>
<accession>A0AA41W7M4</accession>
<dbReference type="AlphaFoldDB" id="A0AA41W7M4"/>
<name>A0AA41W7M4_9GAMM</name>
<proteinExistence type="predicted"/>
<evidence type="ECO:0000313" key="1">
    <source>
        <dbReference type="EMBL" id="MCM2680046.1"/>
    </source>
</evidence>
<dbReference type="RefSeq" id="WP_251261472.1">
    <property type="nucleotide sequence ID" value="NZ_JAMQGP010000004.1"/>
</dbReference>
<comment type="caution">
    <text evidence="1">The sequence shown here is derived from an EMBL/GenBank/DDBJ whole genome shotgun (WGS) entry which is preliminary data.</text>
</comment>
<protein>
    <submittedName>
        <fullName evidence="1">Uncharacterized protein</fullName>
    </submittedName>
</protein>
<evidence type="ECO:0000313" key="2">
    <source>
        <dbReference type="Proteomes" id="UP001165393"/>
    </source>
</evidence>
<dbReference type="EMBL" id="JAMQGP010000004">
    <property type="protein sequence ID" value="MCM2680046.1"/>
    <property type="molecule type" value="Genomic_DNA"/>
</dbReference>
<reference evidence="1 2" key="1">
    <citation type="journal article" date="2013" name="Antonie Van Leeuwenhoek">
        <title>Echinimonas agarilytica gen. nov., sp. nov., a new gammaproteobacterium isolated from the sea urchin Strongylocentrotus intermedius.</title>
        <authorList>
            <person name="Nedashkovskaya O.I."/>
            <person name="Stenkova A.M."/>
            <person name="Zhukova N.V."/>
            <person name="Van Trappen S."/>
            <person name="Lee J.S."/>
            <person name="Kim S.B."/>
        </authorList>
    </citation>
    <scope>NUCLEOTIDE SEQUENCE [LARGE SCALE GENOMIC DNA]</scope>
    <source>
        <strain evidence="1 2">KMM 6351</strain>
    </source>
</reference>
<dbReference type="Proteomes" id="UP001165393">
    <property type="component" value="Unassembled WGS sequence"/>
</dbReference>
<organism evidence="1 2">
    <name type="scientific">Echinimonas agarilytica</name>
    <dbReference type="NCBI Taxonomy" id="1215918"/>
    <lineage>
        <taxon>Bacteria</taxon>
        <taxon>Pseudomonadati</taxon>
        <taxon>Pseudomonadota</taxon>
        <taxon>Gammaproteobacteria</taxon>
        <taxon>Alteromonadales</taxon>
        <taxon>Echinimonadaceae</taxon>
        <taxon>Echinimonas</taxon>
    </lineage>
</organism>
<gene>
    <name evidence="1" type="ORF">NAF29_10255</name>
</gene>